<dbReference type="AlphaFoldDB" id="A0A9D5D4E3"/>
<protein>
    <submittedName>
        <fullName evidence="2">Uncharacterized protein</fullName>
    </submittedName>
</protein>
<evidence type="ECO:0000313" key="3">
    <source>
        <dbReference type="Proteomes" id="UP001085076"/>
    </source>
</evidence>
<feature type="coiled-coil region" evidence="1">
    <location>
        <begin position="120"/>
        <end position="161"/>
    </location>
</feature>
<reference evidence="2" key="1">
    <citation type="submission" date="2021-03" db="EMBL/GenBank/DDBJ databases">
        <authorList>
            <person name="Li Z."/>
            <person name="Yang C."/>
        </authorList>
    </citation>
    <scope>NUCLEOTIDE SEQUENCE</scope>
    <source>
        <strain evidence="2">Dzin_1.0</strain>
        <tissue evidence="2">Leaf</tissue>
    </source>
</reference>
<comment type="caution">
    <text evidence="2">The sequence shown here is derived from an EMBL/GenBank/DDBJ whole genome shotgun (WGS) entry which is preliminary data.</text>
</comment>
<evidence type="ECO:0000256" key="1">
    <source>
        <dbReference type="SAM" id="Coils"/>
    </source>
</evidence>
<sequence>METRTTAIKRRLSFGQEDLIPVLKRLRCNSPSRQRDRHQYRDSIEGSDHERIVTECHFDSQQTQVDLENVDELLKMFLSEMSSASGIDDARTRASKMLHSLEKEVLGEQLKVHVHENSILKQAIIRQNKMEKDYAAMSQEEEELRKAIGEQEEKMRTLKAEINYKQMQIGKAGALRRAIPFFPGPFNPDVF</sequence>
<accession>A0A9D5D4E3</accession>
<dbReference type="PANTHER" id="PTHR31245">
    <property type="entry name" value="UBIQUITIN SYSTEM COMPONENT CUE PROTEIN"/>
    <property type="match status" value="1"/>
</dbReference>
<keyword evidence="3" id="KW-1185">Reference proteome</keyword>
<reference evidence="2" key="2">
    <citation type="journal article" date="2022" name="Hortic Res">
        <title>The genome of Dioscorea zingiberensis sheds light on the biosynthesis, origin and evolution of the medicinally important diosgenin saponins.</title>
        <authorList>
            <person name="Li Y."/>
            <person name="Tan C."/>
            <person name="Li Z."/>
            <person name="Guo J."/>
            <person name="Li S."/>
            <person name="Chen X."/>
            <person name="Wang C."/>
            <person name="Dai X."/>
            <person name="Yang H."/>
            <person name="Song W."/>
            <person name="Hou L."/>
            <person name="Xu J."/>
            <person name="Tong Z."/>
            <person name="Xu A."/>
            <person name="Yuan X."/>
            <person name="Wang W."/>
            <person name="Yang Q."/>
            <person name="Chen L."/>
            <person name="Sun Z."/>
            <person name="Wang K."/>
            <person name="Pan B."/>
            <person name="Chen J."/>
            <person name="Bao Y."/>
            <person name="Liu F."/>
            <person name="Qi X."/>
            <person name="Gang D.R."/>
            <person name="Wen J."/>
            <person name="Li J."/>
        </authorList>
    </citation>
    <scope>NUCLEOTIDE SEQUENCE</scope>
    <source>
        <strain evidence="2">Dzin_1.0</strain>
    </source>
</reference>
<dbReference type="Proteomes" id="UP001085076">
    <property type="component" value="Miscellaneous, Linkage group lg01"/>
</dbReference>
<keyword evidence="1" id="KW-0175">Coiled coil</keyword>
<organism evidence="2 3">
    <name type="scientific">Dioscorea zingiberensis</name>
    <dbReference type="NCBI Taxonomy" id="325984"/>
    <lineage>
        <taxon>Eukaryota</taxon>
        <taxon>Viridiplantae</taxon>
        <taxon>Streptophyta</taxon>
        <taxon>Embryophyta</taxon>
        <taxon>Tracheophyta</taxon>
        <taxon>Spermatophyta</taxon>
        <taxon>Magnoliopsida</taxon>
        <taxon>Liliopsida</taxon>
        <taxon>Dioscoreales</taxon>
        <taxon>Dioscoreaceae</taxon>
        <taxon>Dioscorea</taxon>
    </lineage>
</organism>
<name>A0A9D5D4E3_9LILI</name>
<proteinExistence type="predicted"/>
<dbReference type="EMBL" id="JAGGNH010000001">
    <property type="protein sequence ID" value="KAJ0984339.1"/>
    <property type="molecule type" value="Genomic_DNA"/>
</dbReference>
<dbReference type="PANTHER" id="PTHR31245:SF20">
    <property type="entry name" value="F18B13.13 PROTEIN"/>
    <property type="match status" value="1"/>
</dbReference>
<gene>
    <name evidence="2" type="ORF">J5N97_002695</name>
</gene>
<evidence type="ECO:0000313" key="2">
    <source>
        <dbReference type="EMBL" id="KAJ0984339.1"/>
    </source>
</evidence>